<gene>
    <name evidence="1" type="ORF">GCM10009801_56300</name>
</gene>
<organism evidence="1 2">
    <name type="scientific">Streptomyces albiaxialis</name>
    <dbReference type="NCBI Taxonomy" id="329523"/>
    <lineage>
        <taxon>Bacteria</taxon>
        <taxon>Bacillati</taxon>
        <taxon>Actinomycetota</taxon>
        <taxon>Actinomycetes</taxon>
        <taxon>Kitasatosporales</taxon>
        <taxon>Streptomycetaceae</taxon>
        <taxon>Streptomyces</taxon>
    </lineage>
</organism>
<dbReference type="EMBL" id="BAAAPE010000013">
    <property type="protein sequence ID" value="GAA2090947.1"/>
    <property type="molecule type" value="Genomic_DNA"/>
</dbReference>
<evidence type="ECO:0000313" key="1">
    <source>
        <dbReference type="EMBL" id="GAA2090947.1"/>
    </source>
</evidence>
<evidence type="ECO:0008006" key="3">
    <source>
        <dbReference type="Google" id="ProtNLM"/>
    </source>
</evidence>
<accession>A0ABN2WEZ8</accession>
<comment type="caution">
    <text evidence="1">The sequence shown here is derived from an EMBL/GenBank/DDBJ whole genome shotgun (WGS) entry which is preliminary data.</text>
</comment>
<dbReference type="InterPro" id="IPR035905">
    <property type="entry name" value="Barstar-like_sf"/>
</dbReference>
<dbReference type="Proteomes" id="UP001500016">
    <property type="component" value="Unassembled WGS sequence"/>
</dbReference>
<dbReference type="RefSeq" id="WP_344532096.1">
    <property type="nucleotide sequence ID" value="NZ_BAAAPE010000013.1"/>
</dbReference>
<dbReference type="SUPFAM" id="SSF52038">
    <property type="entry name" value="Barstar-related"/>
    <property type="match status" value="1"/>
</dbReference>
<protein>
    <recommendedName>
        <fullName evidence="3">Barstar (barnase inhibitor) domain-containing protein</fullName>
    </recommendedName>
</protein>
<reference evidence="1 2" key="1">
    <citation type="journal article" date="2019" name="Int. J. Syst. Evol. Microbiol.">
        <title>The Global Catalogue of Microorganisms (GCM) 10K type strain sequencing project: providing services to taxonomists for standard genome sequencing and annotation.</title>
        <authorList>
            <consortium name="The Broad Institute Genomics Platform"/>
            <consortium name="The Broad Institute Genome Sequencing Center for Infectious Disease"/>
            <person name="Wu L."/>
            <person name="Ma J."/>
        </authorList>
    </citation>
    <scope>NUCLEOTIDE SEQUENCE [LARGE SCALE GENOMIC DNA]</scope>
    <source>
        <strain evidence="1 2">JCM 15478</strain>
    </source>
</reference>
<proteinExistence type="predicted"/>
<keyword evidence="2" id="KW-1185">Reference proteome</keyword>
<evidence type="ECO:0000313" key="2">
    <source>
        <dbReference type="Proteomes" id="UP001500016"/>
    </source>
</evidence>
<sequence>MYVLVEEESREDVLSAVDLLGFFVEPPLGTSDVVTAIGTSFRPERIPLLLEGMELQVRNRQDEEIGFYHIGQIEVTDIRESEAVPGAVDLAFDLGGYASPYAYARELWQTWVDQGPPTETGMWKRLPPGAHRSWIHVVQQTWFRSGHQPRVYGHADTYEIEGADLANIESFYCALGEAVNGPAGYLGSSPAGLDDCLNNTLATPPIRLRWRNFETSRANIDADELGYVLSALRRHDVPIETPTEADEQRHG</sequence>
<dbReference type="Gene3D" id="3.30.370.10">
    <property type="entry name" value="Barstar-like"/>
    <property type="match status" value="1"/>
</dbReference>
<name>A0ABN2WEZ8_9ACTN</name>